<comment type="caution">
    <text evidence="2">The sequence shown here is derived from an EMBL/GenBank/DDBJ whole genome shotgun (WGS) entry which is preliminary data.</text>
</comment>
<dbReference type="AlphaFoldDB" id="A0A917EZ53"/>
<feature type="region of interest" description="Disordered" evidence="1">
    <location>
        <begin position="1"/>
        <end position="30"/>
    </location>
</feature>
<feature type="compositionally biased region" description="Basic and acidic residues" evidence="1">
    <location>
        <begin position="58"/>
        <end position="78"/>
    </location>
</feature>
<gene>
    <name evidence="2" type="ORF">GCM10011519_02650</name>
</gene>
<sequence>MQASIDGNGVLHPGGVDQQQHRATPGQPHRFECSWVPHRLVRLLLCPVTTNLGPGKGGRGEPGRDAPGESRIGHGSCD</sequence>
<evidence type="ECO:0000256" key="1">
    <source>
        <dbReference type="SAM" id="MobiDB-lite"/>
    </source>
</evidence>
<protein>
    <submittedName>
        <fullName evidence="2">Uncharacterized protein</fullName>
    </submittedName>
</protein>
<accession>A0A917EZ53</accession>
<organism evidence="2 3">
    <name type="scientific">Marmoricola endophyticus</name>
    <dbReference type="NCBI Taxonomy" id="2040280"/>
    <lineage>
        <taxon>Bacteria</taxon>
        <taxon>Bacillati</taxon>
        <taxon>Actinomycetota</taxon>
        <taxon>Actinomycetes</taxon>
        <taxon>Propionibacteriales</taxon>
        <taxon>Nocardioidaceae</taxon>
        <taxon>Marmoricola</taxon>
    </lineage>
</organism>
<proteinExistence type="predicted"/>
<name>A0A917EZ53_9ACTN</name>
<dbReference type="Proteomes" id="UP000649179">
    <property type="component" value="Unassembled WGS sequence"/>
</dbReference>
<keyword evidence="3" id="KW-1185">Reference proteome</keyword>
<evidence type="ECO:0000313" key="2">
    <source>
        <dbReference type="EMBL" id="GGF32707.1"/>
    </source>
</evidence>
<reference evidence="2" key="2">
    <citation type="submission" date="2020-09" db="EMBL/GenBank/DDBJ databases">
        <authorList>
            <person name="Sun Q."/>
            <person name="Zhou Y."/>
        </authorList>
    </citation>
    <scope>NUCLEOTIDE SEQUENCE</scope>
    <source>
        <strain evidence="2">CGMCC 1.16067</strain>
    </source>
</reference>
<reference evidence="2" key="1">
    <citation type="journal article" date="2014" name="Int. J. Syst. Evol. Microbiol.">
        <title>Complete genome sequence of Corynebacterium casei LMG S-19264T (=DSM 44701T), isolated from a smear-ripened cheese.</title>
        <authorList>
            <consortium name="US DOE Joint Genome Institute (JGI-PGF)"/>
            <person name="Walter F."/>
            <person name="Albersmeier A."/>
            <person name="Kalinowski J."/>
            <person name="Ruckert C."/>
        </authorList>
    </citation>
    <scope>NUCLEOTIDE SEQUENCE</scope>
    <source>
        <strain evidence="2">CGMCC 1.16067</strain>
    </source>
</reference>
<evidence type="ECO:0000313" key="3">
    <source>
        <dbReference type="Proteomes" id="UP000649179"/>
    </source>
</evidence>
<dbReference type="EMBL" id="BMKQ01000001">
    <property type="protein sequence ID" value="GGF32707.1"/>
    <property type="molecule type" value="Genomic_DNA"/>
</dbReference>
<feature type="region of interest" description="Disordered" evidence="1">
    <location>
        <begin position="50"/>
        <end position="78"/>
    </location>
</feature>